<evidence type="ECO:0000256" key="4">
    <source>
        <dbReference type="ARBA" id="ARBA00023002"/>
    </source>
</evidence>
<dbReference type="InterPro" id="IPR036188">
    <property type="entry name" value="FAD/NAD-bd_sf"/>
</dbReference>
<reference evidence="7 8" key="1">
    <citation type="submission" date="2017-05" db="EMBL/GenBank/DDBJ databases">
        <title>Genome Sequence of Loktanella vestfoldensis Strain SMR4r Isolated from a Culture of the Diatom Skeletonema marinoi.</title>
        <authorList>
            <person name="Topel M."/>
            <person name="Pinder M.I.M."/>
            <person name="Johansson O.N."/>
            <person name="Kourtchenko O."/>
            <person name="Godhe A."/>
            <person name="Clarke A.K."/>
        </authorList>
    </citation>
    <scope>NUCLEOTIDE SEQUENCE [LARGE SCALE GENOMIC DNA]</scope>
    <source>
        <strain evidence="7 8">SMR4r</strain>
    </source>
</reference>
<evidence type="ECO:0000313" key="8">
    <source>
        <dbReference type="Proteomes" id="UP000195273"/>
    </source>
</evidence>
<keyword evidence="3" id="KW-0274">FAD</keyword>
<dbReference type="KEGG" id="lvs:LOKVESSMR4R_01657"/>
<accession>A0A1Y0EC59</accession>
<sequence length="386" mass="41176">MKKSIATIDMAANAGRHIAIIGGGIGGLTAALAFARQGAQVRIHEQAPAIAEVGAGLQITPNGARALDALGLSDRLDQIGLRAAGVQPMDALRGRAVTQFDLTRQTPPYRFLHRADLIGLLARACADAGVQINLDAQINDLGATGMAGADLTIGADGLHAVTRPLLNQTECPFFTGQVAWRAIIPATDAPRVAQIWMAPGRHVVTYPLPENRLNIVAVQERAAWAAEGWHHADDSANLRAAFADCAPVLRDLLARVQTCHLWGLFRHPVADHWHNGRIALLGDAAHPTLPFLAQGANLAIEDAATLARITDAQPDLAAALTTYQEARRPRVSRAIAAANANARNYHLSGLQRRVAHLGLKTLGKIAPDAFINRLGWLYNFDPASSE</sequence>
<keyword evidence="4 7" id="KW-0560">Oxidoreductase</keyword>
<dbReference type="Gene3D" id="3.50.50.60">
    <property type="entry name" value="FAD/NAD(P)-binding domain"/>
    <property type="match status" value="1"/>
</dbReference>
<dbReference type="Pfam" id="PF01494">
    <property type="entry name" value="FAD_binding_3"/>
    <property type="match status" value="1"/>
</dbReference>
<keyword evidence="8" id="KW-1185">Reference proteome</keyword>
<evidence type="ECO:0000256" key="5">
    <source>
        <dbReference type="ARBA" id="ARBA00023033"/>
    </source>
</evidence>
<evidence type="ECO:0000313" key="7">
    <source>
        <dbReference type="EMBL" id="ARU00971.1"/>
    </source>
</evidence>
<organism evidence="7 8">
    <name type="scientific">Yoonia vestfoldensis</name>
    <dbReference type="NCBI Taxonomy" id="245188"/>
    <lineage>
        <taxon>Bacteria</taxon>
        <taxon>Pseudomonadati</taxon>
        <taxon>Pseudomonadota</taxon>
        <taxon>Alphaproteobacteria</taxon>
        <taxon>Rhodobacterales</taxon>
        <taxon>Paracoccaceae</taxon>
        <taxon>Yoonia</taxon>
    </lineage>
</organism>
<evidence type="ECO:0000256" key="1">
    <source>
        <dbReference type="ARBA" id="ARBA00001974"/>
    </source>
</evidence>
<keyword evidence="2" id="KW-0285">Flavoprotein</keyword>
<name>A0A1Y0EC59_9RHOB</name>
<evidence type="ECO:0000256" key="2">
    <source>
        <dbReference type="ARBA" id="ARBA00022630"/>
    </source>
</evidence>
<dbReference type="GO" id="GO:0018669">
    <property type="term" value="F:3-hydroxybenzoate 6-monooxygenase activity"/>
    <property type="evidence" value="ECO:0007669"/>
    <property type="project" value="UniProtKB-EC"/>
</dbReference>
<dbReference type="SUPFAM" id="SSF51905">
    <property type="entry name" value="FAD/NAD(P)-binding domain"/>
    <property type="match status" value="1"/>
</dbReference>
<dbReference type="SUPFAM" id="SSF54373">
    <property type="entry name" value="FAD-linked reductases, C-terminal domain"/>
    <property type="match status" value="1"/>
</dbReference>
<dbReference type="AlphaFoldDB" id="A0A1Y0EC59"/>
<dbReference type="STRING" id="1122181.GCA_000382265_00525"/>
<dbReference type="EMBL" id="CP021431">
    <property type="protein sequence ID" value="ARU00971.1"/>
    <property type="molecule type" value="Genomic_DNA"/>
</dbReference>
<evidence type="ECO:0000259" key="6">
    <source>
        <dbReference type="Pfam" id="PF01494"/>
    </source>
</evidence>
<dbReference type="InterPro" id="IPR002938">
    <property type="entry name" value="FAD-bd"/>
</dbReference>
<dbReference type="Proteomes" id="UP000195273">
    <property type="component" value="Chromosome"/>
</dbReference>
<comment type="cofactor">
    <cofactor evidence="1">
        <name>FAD</name>
        <dbReference type="ChEBI" id="CHEBI:57692"/>
    </cofactor>
</comment>
<proteinExistence type="predicted"/>
<gene>
    <name evidence="7" type="primary">xlnD</name>
    <name evidence="7" type="ORF">LOKVESSMR4R_01657</name>
</gene>
<protein>
    <submittedName>
        <fullName evidence="7">3-hydroxybenzoate 6-hydroxylase 1</fullName>
        <ecNumber evidence="7">1.14.13.24</ecNumber>
    </submittedName>
</protein>
<dbReference type="PANTHER" id="PTHR13789:SF318">
    <property type="entry name" value="GERANYLGERANYL DIPHOSPHATE REDUCTASE"/>
    <property type="match status" value="1"/>
</dbReference>
<dbReference type="GO" id="GO:0071949">
    <property type="term" value="F:FAD binding"/>
    <property type="evidence" value="ECO:0007669"/>
    <property type="project" value="InterPro"/>
</dbReference>
<dbReference type="PANTHER" id="PTHR13789">
    <property type="entry name" value="MONOOXYGENASE"/>
    <property type="match status" value="1"/>
</dbReference>
<keyword evidence="5" id="KW-0503">Monooxygenase</keyword>
<evidence type="ECO:0000256" key="3">
    <source>
        <dbReference type="ARBA" id="ARBA00022827"/>
    </source>
</evidence>
<feature type="domain" description="FAD-binding" evidence="6">
    <location>
        <begin position="18"/>
        <end position="336"/>
    </location>
</feature>
<dbReference type="PRINTS" id="PR00420">
    <property type="entry name" value="RNGMNOXGNASE"/>
</dbReference>
<dbReference type="InterPro" id="IPR050493">
    <property type="entry name" value="FAD-dep_Monooxygenase_BioMet"/>
</dbReference>
<dbReference type="EC" id="1.14.13.24" evidence="7"/>